<keyword evidence="12" id="KW-1185">Reference proteome</keyword>
<protein>
    <submittedName>
        <fullName evidence="11">General substrate transporter</fullName>
    </submittedName>
</protein>
<dbReference type="GO" id="GO:0005351">
    <property type="term" value="F:carbohydrate:proton symporter activity"/>
    <property type="evidence" value="ECO:0007669"/>
    <property type="project" value="TreeGrafter"/>
</dbReference>
<feature type="transmembrane region" description="Helical" evidence="9">
    <location>
        <begin position="373"/>
        <end position="400"/>
    </location>
</feature>
<dbReference type="InterPro" id="IPR003663">
    <property type="entry name" value="Sugar/inositol_transpt"/>
</dbReference>
<feature type="transmembrane region" description="Helical" evidence="9">
    <location>
        <begin position="190"/>
        <end position="209"/>
    </location>
</feature>
<gene>
    <name evidence="11" type="ORF">EJ05DRAFT_478861</name>
</gene>
<comment type="subcellular location">
    <subcellularLocation>
        <location evidence="1">Membrane</location>
        <topology evidence="1">Multi-pass membrane protein</topology>
    </subcellularLocation>
</comment>
<feature type="transmembrane region" description="Helical" evidence="9">
    <location>
        <begin position="445"/>
        <end position="462"/>
    </location>
</feature>
<dbReference type="PROSITE" id="PS00216">
    <property type="entry name" value="SUGAR_TRANSPORT_1"/>
    <property type="match status" value="1"/>
</dbReference>
<evidence type="ECO:0000256" key="1">
    <source>
        <dbReference type="ARBA" id="ARBA00004141"/>
    </source>
</evidence>
<evidence type="ECO:0000256" key="8">
    <source>
        <dbReference type="SAM" id="MobiDB-lite"/>
    </source>
</evidence>
<reference evidence="11" key="1">
    <citation type="journal article" date="2020" name="Stud. Mycol.">
        <title>101 Dothideomycetes genomes: a test case for predicting lifestyles and emergence of pathogens.</title>
        <authorList>
            <person name="Haridas S."/>
            <person name="Albert R."/>
            <person name="Binder M."/>
            <person name="Bloem J."/>
            <person name="Labutti K."/>
            <person name="Salamov A."/>
            <person name="Andreopoulos B."/>
            <person name="Baker S."/>
            <person name="Barry K."/>
            <person name="Bills G."/>
            <person name="Bluhm B."/>
            <person name="Cannon C."/>
            <person name="Castanera R."/>
            <person name="Culley D."/>
            <person name="Daum C."/>
            <person name="Ezra D."/>
            <person name="Gonzalez J."/>
            <person name="Henrissat B."/>
            <person name="Kuo A."/>
            <person name="Liang C."/>
            <person name="Lipzen A."/>
            <person name="Lutzoni F."/>
            <person name="Magnuson J."/>
            <person name="Mondo S."/>
            <person name="Nolan M."/>
            <person name="Ohm R."/>
            <person name="Pangilinan J."/>
            <person name="Park H.-J."/>
            <person name="Ramirez L."/>
            <person name="Alfaro M."/>
            <person name="Sun H."/>
            <person name="Tritt A."/>
            <person name="Yoshinaga Y."/>
            <person name="Zwiers L.-H."/>
            <person name="Turgeon B."/>
            <person name="Goodwin S."/>
            <person name="Spatafora J."/>
            <person name="Crous P."/>
            <person name="Grigoriev I."/>
        </authorList>
    </citation>
    <scope>NUCLEOTIDE SEQUENCE</scope>
    <source>
        <strain evidence="11">CBS 121739</strain>
    </source>
</reference>
<keyword evidence="5 9" id="KW-1133">Transmembrane helix</keyword>
<proteinExistence type="inferred from homology"/>
<evidence type="ECO:0000256" key="2">
    <source>
        <dbReference type="ARBA" id="ARBA00010992"/>
    </source>
</evidence>
<dbReference type="FunFam" id="1.20.1250.20:FF:000061">
    <property type="entry name" value="MFS sugar transporter"/>
    <property type="match status" value="1"/>
</dbReference>
<evidence type="ECO:0000256" key="5">
    <source>
        <dbReference type="ARBA" id="ARBA00022989"/>
    </source>
</evidence>
<feature type="domain" description="Major facilitator superfamily (MFS) profile" evidence="10">
    <location>
        <begin position="23"/>
        <end position="466"/>
    </location>
</feature>
<feature type="transmembrane region" description="Helical" evidence="9">
    <location>
        <begin position="345"/>
        <end position="367"/>
    </location>
</feature>
<dbReference type="InterPro" id="IPR005829">
    <property type="entry name" value="Sugar_transporter_CS"/>
</dbReference>
<dbReference type="Pfam" id="PF00083">
    <property type="entry name" value="Sugar_tr"/>
    <property type="match status" value="1"/>
</dbReference>
<organism evidence="11 12">
    <name type="scientific">Pseudovirgaria hyperparasitica</name>
    <dbReference type="NCBI Taxonomy" id="470096"/>
    <lineage>
        <taxon>Eukaryota</taxon>
        <taxon>Fungi</taxon>
        <taxon>Dikarya</taxon>
        <taxon>Ascomycota</taxon>
        <taxon>Pezizomycotina</taxon>
        <taxon>Dothideomycetes</taxon>
        <taxon>Dothideomycetes incertae sedis</taxon>
        <taxon>Acrospermales</taxon>
        <taxon>Acrospermaceae</taxon>
        <taxon>Pseudovirgaria</taxon>
    </lineage>
</organism>
<evidence type="ECO:0000256" key="4">
    <source>
        <dbReference type="ARBA" id="ARBA00022692"/>
    </source>
</evidence>
<keyword evidence="6 9" id="KW-0472">Membrane</keyword>
<dbReference type="GeneID" id="54485598"/>
<dbReference type="RefSeq" id="XP_033597499.1">
    <property type="nucleotide sequence ID" value="XM_033744544.1"/>
</dbReference>
<evidence type="ECO:0000313" key="12">
    <source>
        <dbReference type="Proteomes" id="UP000799437"/>
    </source>
</evidence>
<dbReference type="SUPFAM" id="SSF103473">
    <property type="entry name" value="MFS general substrate transporter"/>
    <property type="match status" value="1"/>
</dbReference>
<keyword evidence="3 7" id="KW-0813">Transport</keyword>
<dbReference type="GO" id="GO:0016020">
    <property type="term" value="C:membrane"/>
    <property type="evidence" value="ECO:0007669"/>
    <property type="project" value="UniProtKB-SubCell"/>
</dbReference>
<feature type="transmembrane region" description="Helical" evidence="9">
    <location>
        <begin position="420"/>
        <end position="439"/>
    </location>
</feature>
<feature type="transmembrane region" description="Helical" evidence="9">
    <location>
        <begin position="317"/>
        <end position="338"/>
    </location>
</feature>
<dbReference type="InterPro" id="IPR050360">
    <property type="entry name" value="MFS_Sugar_Transporters"/>
</dbReference>
<feature type="transmembrane region" description="Helical" evidence="9">
    <location>
        <begin position="65"/>
        <end position="88"/>
    </location>
</feature>
<accession>A0A6A6VWI8</accession>
<name>A0A6A6VWI8_9PEZI</name>
<evidence type="ECO:0000256" key="7">
    <source>
        <dbReference type="RuleBase" id="RU003346"/>
    </source>
</evidence>
<sequence>MYGFSHRGWLGGHVGGKVLEVGVCATAASGFLLFGYDQGVMAGIITEPKFLSLFPSMEPSNKSGAIQALVVAIYEIGCLAGSIGIIFLGDKLGRRRSVLLGTFIMLIGTVIQATSFGLAQLIVGRIVTGIGNGMNTSSIPVWQSEMAPPKIRGFLVLFEGALITGGIMVSYWINYGFWFVTKYGSLQWRFPVAFQAFFGVMIILGILTFPESPRWLIKHGKDEDAVAILKNLLDADDHDEVLREDLAEIRKINAVTTHTRLTVREFFTNGPEMNLWRATVAFLSQAFQQAGGLNLVTYYSTVVFESSLGFGPELSRLMTACLGTEFFAAAIVALYTVDRLGRRQLMMWCALGMALSLMVIGICLAAAETHGHAPAYVATVFIFIFVTFFAIGWLGITWLYPAEVTPIRIRAEANGLSTSANWVFNYLVVQLAPIMISTIAWKTYFVFMCFNFMFIPVVYFYFPETNGYKLETLDAIFAEAHAKKENPVKTEKDIRKGVRTLDVEKRETEAAKDEHVRGEVLQESESRGSEDEKDETYSKASSSSS</sequence>
<dbReference type="Gene3D" id="1.20.1250.20">
    <property type="entry name" value="MFS general substrate transporter like domains"/>
    <property type="match status" value="1"/>
</dbReference>
<comment type="similarity">
    <text evidence="2 7">Belongs to the major facilitator superfamily. Sugar transporter (TC 2.A.1.1) family.</text>
</comment>
<feature type="transmembrane region" description="Helical" evidence="9">
    <location>
        <begin position="21"/>
        <end position="45"/>
    </location>
</feature>
<feature type="region of interest" description="Disordered" evidence="8">
    <location>
        <begin position="505"/>
        <end position="545"/>
    </location>
</feature>
<dbReference type="OrthoDB" id="6612291at2759"/>
<dbReference type="InterPro" id="IPR036259">
    <property type="entry name" value="MFS_trans_sf"/>
</dbReference>
<feature type="compositionally biased region" description="Basic and acidic residues" evidence="8">
    <location>
        <begin position="505"/>
        <end position="530"/>
    </location>
</feature>
<dbReference type="PROSITE" id="PS50850">
    <property type="entry name" value="MFS"/>
    <property type="match status" value="1"/>
</dbReference>
<evidence type="ECO:0000256" key="9">
    <source>
        <dbReference type="SAM" id="Phobius"/>
    </source>
</evidence>
<evidence type="ECO:0000313" key="11">
    <source>
        <dbReference type="EMBL" id="KAF2755048.1"/>
    </source>
</evidence>
<dbReference type="EMBL" id="ML996578">
    <property type="protein sequence ID" value="KAF2755048.1"/>
    <property type="molecule type" value="Genomic_DNA"/>
</dbReference>
<dbReference type="PRINTS" id="PR00171">
    <property type="entry name" value="SUGRTRNSPORT"/>
</dbReference>
<dbReference type="Proteomes" id="UP000799437">
    <property type="component" value="Unassembled WGS sequence"/>
</dbReference>
<evidence type="ECO:0000256" key="3">
    <source>
        <dbReference type="ARBA" id="ARBA00022448"/>
    </source>
</evidence>
<evidence type="ECO:0000256" key="6">
    <source>
        <dbReference type="ARBA" id="ARBA00023136"/>
    </source>
</evidence>
<dbReference type="PANTHER" id="PTHR48022">
    <property type="entry name" value="PLASTIDIC GLUCOSE TRANSPORTER 4"/>
    <property type="match status" value="1"/>
</dbReference>
<dbReference type="NCBIfam" id="TIGR00879">
    <property type="entry name" value="SP"/>
    <property type="match status" value="1"/>
</dbReference>
<dbReference type="AlphaFoldDB" id="A0A6A6VWI8"/>
<keyword evidence="4 9" id="KW-0812">Transmembrane</keyword>
<feature type="transmembrane region" description="Helical" evidence="9">
    <location>
        <begin position="154"/>
        <end position="178"/>
    </location>
</feature>
<dbReference type="InterPro" id="IPR020846">
    <property type="entry name" value="MFS_dom"/>
</dbReference>
<dbReference type="InterPro" id="IPR005828">
    <property type="entry name" value="MFS_sugar_transport-like"/>
</dbReference>
<dbReference type="PANTHER" id="PTHR48022:SF68">
    <property type="entry name" value="MAJOR FACILITATOR SUPERFAMILY (MFS) PROFILE DOMAIN-CONTAINING PROTEIN-RELATED"/>
    <property type="match status" value="1"/>
</dbReference>
<evidence type="ECO:0000259" key="10">
    <source>
        <dbReference type="PROSITE" id="PS50850"/>
    </source>
</evidence>
<feature type="transmembrane region" description="Helical" evidence="9">
    <location>
        <begin position="100"/>
        <end position="123"/>
    </location>
</feature>